<dbReference type="EMBL" id="GGEC01088668">
    <property type="protein sequence ID" value="MBX69152.1"/>
    <property type="molecule type" value="Transcribed_RNA"/>
</dbReference>
<accession>A0A2P2QQ65</accession>
<reference evidence="1" key="1">
    <citation type="submission" date="2018-02" db="EMBL/GenBank/DDBJ databases">
        <title>Rhizophora mucronata_Transcriptome.</title>
        <authorList>
            <person name="Meera S.P."/>
            <person name="Sreeshan A."/>
            <person name="Augustine A."/>
        </authorList>
    </citation>
    <scope>NUCLEOTIDE SEQUENCE</scope>
    <source>
        <tissue evidence="1">Leaf</tissue>
    </source>
</reference>
<sequence length="51" mass="5687">MGAKGMHHGHLMKPCSSLWHILHFKLSTLSSISTSAIYMEHGLKINISIKI</sequence>
<organism evidence="1">
    <name type="scientific">Rhizophora mucronata</name>
    <name type="common">Asiatic mangrove</name>
    <dbReference type="NCBI Taxonomy" id="61149"/>
    <lineage>
        <taxon>Eukaryota</taxon>
        <taxon>Viridiplantae</taxon>
        <taxon>Streptophyta</taxon>
        <taxon>Embryophyta</taxon>
        <taxon>Tracheophyta</taxon>
        <taxon>Spermatophyta</taxon>
        <taxon>Magnoliopsida</taxon>
        <taxon>eudicotyledons</taxon>
        <taxon>Gunneridae</taxon>
        <taxon>Pentapetalae</taxon>
        <taxon>rosids</taxon>
        <taxon>fabids</taxon>
        <taxon>Malpighiales</taxon>
        <taxon>Rhizophoraceae</taxon>
        <taxon>Rhizophora</taxon>
    </lineage>
</organism>
<protein>
    <submittedName>
        <fullName evidence="1">Uncharacterized protein</fullName>
    </submittedName>
</protein>
<evidence type="ECO:0000313" key="1">
    <source>
        <dbReference type="EMBL" id="MBX69152.1"/>
    </source>
</evidence>
<proteinExistence type="predicted"/>
<dbReference type="AlphaFoldDB" id="A0A2P2QQ65"/>
<name>A0A2P2QQ65_RHIMU</name>